<accession>A0ABY7T0A9</accession>
<feature type="compositionally biased region" description="Basic and acidic residues" evidence="1">
    <location>
        <begin position="66"/>
        <end position="84"/>
    </location>
</feature>
<name>A0ABY7T0A9_9RHOB</name>
<keyword evidence="2" id="KW-1133">Transmembrane helix</keyword>
<proteinExistence type="predicted"/>
<dbReference type="EMBL" id="CP067134">
    <property type="protein sequence ID" value="WCR11587.1"/>
    <property type="molecule type" value="Genomic_DNA"/>
</dbReference>
<keyword evidence="2" id="KW-0472">Membrane</keyword>
<evidence type="ECO:0008006" key="5">
    <source>
        <dbReference type="Google" id="ProtNLM"/>
    </source>
</evidence>
<feature type="transmembrane region" description="Helical" evidence="2">
    <location>
        <begin position="12"/>
        <end position="30"/>
    </location>
</feature>
<feature type="compositionally biased region" description="Low complexity" evidence="1">
    <location>
        <begin position="132"/>
        <end position="158"/>
    </location>
</feature>
<feature type="compositionally biased region" description="Basic and acidic residues" evidence="1">
    <location>
        <begin position="167"/>
        <end position="179"/>
    </location>
</feature>
<evidence type="ECO:0000313" key="4">
    <source>
        <dbReference type="Proteomes" id="UP001218412"/>
    </source>
</evidence>
<sequence>MQTATCTRNCWIAAAVLGLVVWIFTAWIGPLRWFEGLFLGLVATGLFGVFLSWLLCSGVRAMDSAEWHPEPHRTTPEQDRELRPRGVASEAAQGFLGAAEGEGAQPVAPSGDAQSPSGDGQRAGSDRNDIYGSGQAQASGGGAEPAAAQAGSADGGQQRDNAAAARPDGKSDTGDDLKEIKGVGPKLEELLHENGITRFAQIAAWDEEEIDRHAELIGRMGGRIRSDDWVGQARVLADGGQTEFSRRVEEGNVY</sequence>
<gene>
    <name evidence="3" type="ORF">JHW45_04135</name>
</gene>
<protein>
    <recommendedName>
        <fullName evidence="5">Flap endonuclease-1-like 5' DNA nuclease</fullName>
    </recommendedName>
</protein>
<evidence type="ECO:0000313" key="3">
    <source>
        <dbReference type="EMBL" id="WCR11587.1"/>
    </source>
</evidence>
<keyword evidence="2" id="KW-0812">Transmembrane</keyword>
<keyword evidence="4" id="KW-1185">Reference proteome</keyword>
<dbReference type="Proteomes" id="UP001218412">
    <property type="component" value="Chromosome"/>
</dbReference>
<feature type="region of interest" description="Disordered" evidence="1">
    <location>
        <begin position="66"/>
        <end position="87"/>
    </location>
</feature>
<evidence type="ECO:0000256" key="2">
    <source>
        <dbReference type="SAM" id="Phobius"/>
    </source>
</evidence>
<feature type="transmembrane region" description="Helical" evidence="2">
    <location>
        <begin position="36"/>
        <end position="56"/>
    </location>
</feature>
<feature type="region of interest" description="Disordered" evidence="1">
    <location>
        <begin position="101"/>
        <end position="179"/>
    </location>
</feature>
<evidence type="ECO:0000256" key="1">
    <source>
        <dbReference type="SAM" id="MobiDB-lite"/>
    </source>
</evidence>
<dbReference type="RefSeq" id="WP_272859696.1">
    <property type="nucleotide sequence ID" value="NZ_CP067134.1"/>
</dbReference>
<reference evidence="3 4" key="1">
    <citation type="submission" date="2021-01" db="EMBL/GenBank/DDBJ databases">
        <title>Biogeographic distribution of Paracoccus.</title>
        <authorList>
            <person name="Hollensteiner J."/>
            <person name="Leineberger J."/>
            <person name="Brinkhoff T."/>
            <person name="Daniel R."/>
        </authorList>
    </citation>
    <scope>NUCLEOTIDE SEQUENCE [LARGE SCALE GENOMIC DNA]</scope>
    <source>
        <strain evidence="3 4">LMG25392</strain>
    </source>
</reference>
<dbReference type="Gene3D" id="1.10.150.20">
    <property type="entry name" value="5' to 3' exonuclease, C-terminal subdomain"/>
    <property type="match status" value="1"/>
</dbReference>
<organism evidence="3 4">
    <name type="scientific">Paracoccus stylophorae</name>
    <dbReference type="NCBI Taxonomy" id="659350"/>
    <lineage>
        <taxon>Bacteria</taxon>
        <taxon>Pseudomonadati</taxon>
        <taxon>Pseudomonadota</taxon>
        <taxon>Alphaproteobacteria</taxon>
        <taxon>Rhodobacterales</taxon>
        <taxon>Paracoccaceae</taxon>
        <taxon>Paracoccus</taxon>
    </lineage>
</organism>